<protein>
    <recommendedName>
        <fullName evidence="7 10">Ribulose-phosphate 3-epimerase</fullName>
        <ecNumber evidence="7 10">5.1.3.1</ecNumber>
    </recommendedName>
</protein>
<gene>
    <name evidence="10" type="primary">rpe</name>
    <name evidence="15" type="ORF">SAMN05444380_102114</name>
</gene>
<evidence type="ECO:0000256" key="11">
    <source>
        <dbReference type="PIRNR" id="PIRNR001461"/>
    </source>
</evidence>
<feature type="binding site" evidence="10 14">
    <location>
        <position position="66"/>
    </location>
    <ligand>
        <name>substrate</name>
    </ligand>
</feature>
<feature type="binding site" evidence="14">
    <location>
        <position position="177"/>
    </location>
    <ligand>
        <name>substrate</name>
    </ligand>
</feature>
<dbReference type="InParanoid" id="A0A1I1VBP2"/>
<dbReference type="PIRSF" id="PIRSF001461">
    <property type="entry name" value="RPE"/>
    <property type="match status" value="1"/>
</dbReference>
<dbReference type="GO" id="GO:0004750">
    <property type="term" value="F:D-ribulose-phosphate 3-epimerase activity"/>
    <property type="evidence" value="ECO:0007669"/>
    <property type="project" value="UniProtKB-UniRule"/>
</dbReference>
<feature type="binding site" evidence="10">
    <location>
        <begin position="175"/>
        <end position="177"/>
    </location>
    <ligand>
        <name>substrate</name>
    </ligand>
</feature>
<feature type="binding site" evidence="10 13">
    <location>
        <position position="66"/>
    </location>
    <ligand>
        <name>a divalent metal cation</name>
        <dbReference type="ChEBI" id="CHEBI:60240"/>
    </ligand>
</feature>
<keyword evidence="13" id="KW-0170">Cobalt</keyword>
<dbReference type="EC" id="5.1.3.1" evidence="7 10"/>
<evidence type="ECO:0000256" key="7">
    <source>
        <dbReference type="ARBA" id="ARBA00013188"/>
    </source>
</evidence>
<comment type="cofactor">
    <cofactor evidence="3">
        <name>Co(2+)</name>
        <dbReference type="ChEBI" id="CHEBI:48828"/>
    </cofactor>
</comment>
<dbReference type="InterPro" id="IPR013785">
    <property type="entry name" value="Aldolase_TIM"/>
</dbReference>
<dbReference type="NCBIfam" id="TIGR01163">
    <property type="entry name" value="rpe"/>
    <property type="match status" value="1"/>
</dbReference>
<dbReference type="STRING" id="385682.SAMN05444380_102114"/>
<comment type="catalytic activity">
    <reaction evidence="1 10 11">
        <text>D-ribulose 5-phosphate = D-xylulose 5-phosphate</text>
        <dbReference type="Rhea" id="RHEA:13677"/>
        <dbReference type="ChEBI" id="CHEBI:57737"/>
        <dbReference type="ChEBI" id="CHEBI:58121"/>
        <dbReference type="EC" id="5.1.3.1"/>
    </reaction>
</comment>
<dbReference type="PROSITE" id="PS01085">
    <property type="entry name" value="RIBUL_P_3_EPIMER_1"/>
    <property type="match status" value="1"/>
</dbReference>
<keyword evidence="9 10" id="KW-0413">Isomerase</keyword>
<keyword evidence="13" id="KW-0464">Manganese</keyword>
<dbReference type="GO" id="GO:0046872">
    <property type="term" value="F:metal ion binding"/>
    <property type="evidence" value="ECO:0007669"/>
    <property type="project" value="UniProtKB-UniRule"/>
</dbReference>
<feature type="binding site" evidence="10 14">
    <location>
        <position position="8"/>
    </location>
    <ligand>
        <name>substrate</name>
    </ligand>
</feature>
<evidence type="ECO:0000256" key="14">
    <source>
        <dbReference type="PIRSR" id="PIRSR001461-3"/>
    </source>
</evidence>
<comment type="cofactor">
    <cofactor evidence="10 13">
        <name>a divalent metal cation</name>
        <dbReference type="ChEBI" id="CHEBI:60240"/>
    </cofactor>
    <text evidence="10 13">Binds 1 divalent metal cation per subunit.</text>
</comment>
<feature type="binding site" evidence="10 13">
    <location>
        <position position="35"/>
    </location>
    <ligand>
        <name>a divalent metal cation</name>
        <dbReference type="ChEBI" id="CHEBI:60240"/>
    </ligand>
</feature>
<evidence type="ECO:0000256" key="10">
    <source>
        <dbReference type="HAMAP-Rule" id="MF_02227"/>
    </source>
</evidence>
<dbReference type="AlphaFoldDB" id="A0A1I1VBP2"/>
<dbReference type="NCBIfam" id="NF004076">
    <property type="entry name" value="PRK05581.1-4"/>
    <property type="match status" value="1"/>
</dbReference>
<comment type="similarity">
    <text evidence="6 10 11">Belongs to the ribulose-phosphate 3-epimerase family.</text>
</comment>
<dbReference type="Proteomes" id="UP000181976">
    <property type="component" value="Unassembled WGS sequence"/>
</dbReference>
<keyword evidence="8 10" id="KW-0479">Metal-binding</keyword>
<accession>A0A1I1VBP2</accession>
<dbReference type="HAMAP" id="MF_02227">
    <property type="entry name" value="RPE"/>
    <property type="match status" value="1"/>
</dbReference>
<comment type="function">
    <text evidence="10">Catalyzes the reversible epimerization of D-ribulose 5-phosphate to D-xylulose 5-phosphate.</text>
</comment>
<dbReference type="OrthoDB" id="1645589at2"/>
<dbReference type="GO" id="GO:0005737">
    <property type="term" value="C:cytoplasm"/>
    <property type="evidence" value="ECO:0007669"/>
    <property type="project" value="UniProtKB-ARBA"/>
</dbReference>
<evidence type="ECO:0000256" key="3">
    <source>
        <dbReference type="ARBA" id="ARBA00001941"/>
    </source>
</evidence>
<dbReference type="InterPro" id="IPR026019">
    <property type="entry name" value="Ribul_P_3_epim"/>
</dbReference>
<dbReference type="Gene3D" id="3.20.20.70">
    <property type="entry name" value="Aldolase class I"/>
    <property type="match status" value="1"/>
</dbReference>
<dbReference type="SUPFAM" id="SSF51366">
    <property type="entry name" value="Ribulose-phoshate binding barrel"/>
    <property type="match status" value="1"/>
</dbReference>
<evidence type="ECO:0000256" key="13">
    <source>
        <dbReference type="PIRSR" id="PIRSR001461-2"/>
    </source>
</evidence>
<dbReference type="FunCoup" id="A0A1I1VBP2">
    <property type="interactions" value="505"/>
</dbReference>
<evidence type="ECO:0000256" key="2">
    <source>
        <dbReference type="ARBA" id="ARBA00001936"/>
    </source>
</evidence>
<dbReference type="eggNOG" id="COG0036">
    <property type="taxonomic scope" value="Bacteria"/>
</dbReference>
<evidence type="ECO:0000256" key="12">
    <source>
        <dbReference type="PIRSR" id="PIRSR001461-1"/>
    </source>
</evidence>
<dbReference type="Pfam" id="PF00834">
    <property type="entry name" value="Ribul_P_3_epim"/>
    <property type="match status" value="1"/>
</dbReference>
<feature type="binding site" evidence="10 14">
    <location>
        <begin position="142"/>
        <end position="145"/>
    </location>
    <ligand>
        <name>substrate</name>
    </ligand>
</feature>
<evidence type="ECO:0000313" key="15">
    <source>
        <dbReference type="EMBL" id="SFD80397.1"/>
    </source>
</evidence>
<feature type="binding site" evidence="10 13">
    <location>
        <position position="175"/>
    </location>
    <ligand>
        <name>a divalent metal cation</name>
        <dbReference type="ChEBI" id="CHEBI:60240"/>
    </ligand>
</feature>
<dbReference type="FunFam" id="3.20.20.70:FF:000004">
    <property type="entry name" value="Ribulose-phosphate 3-epimerase"/>
    <property type="match status" value="1"/>
</dbReference>
<feature type="binding site" evidence="10 13">
    <location>
        <position position="33"/>
    </location>
    <ligand>
        <name>a divalent metal cation</name>
        <dbReference type="ChEBI" id="CHEBI:60240"/>
    </ligand>
</feature>
<evidence type="ECO:0000256" key="1">
    <source>
        <dbReference type="ARBA" id="ARBA00001782"/>
    </source>
</evidence>
<dbReference type="GO" id="GO:0019323">
    <property type="term" value="P:pentose catabolic process"/>
    <property type="evidence" value="ECO:0007669"/>
    <property type="project" value="UniProtKB-UniRule"/>
</dbReference>
<evidence type="ECO:0000256" key="6">
    <source>
        <dbReference type="ARBA" id="ARBA00009541"/>
    </source>
</evidence>
<feature type="active site" description="Proton donor" evidence="10 12">
    <location>
        <position position="175"/>
    </location>
</feature>
<dbReference type="InterPro" id="IPR011060">
    <property type="entry name" value="RibuloseP-bd_barrel"/>
</dbReference>
<evidence type="ECO:0000256" key="4">
    <source>
        <dbReference type="ARBA" id="ARBA00001947"/>
    </source>
</evidence>
<dbReference type="CDD" id="cd00429">
    <property type="entry name" value="RPE"/>
    <property type="match status" value="1"/>
</dbReference>
<feature type="active site" description="Proton acceptor" evidence="10 12">
    <location>
        <position position="35"/>
    </location>
</feature>
<dbReference type="GO" id="GO:0006098">
    <property type="term" value="P:pentose-phosphate shunt"/>
    <property type="evidence" value="ECO:0007669"/>
    <property type="project" value="UniProtKB-UniRule"/>
</dbReference>
<evidence type="ECO:0000256" key="9">
    <source>
        <dbReference type="ARBA" id="ARBA00023235"/>
    </source>
</evidence>
<proteinExistence type="inferred from homology"/>
<dbReference type="RefSeq" id="WP_010527913.1">
    <property type="nucleotide sequence ID" value="NZ_AFSL01000065.1"/>
</dbReference>
<keyword evidence="13" id="KW-0862">Zinc</keyword>
<dbReference type="PROSITE" id="PS01086">
    <property type="entry name" value="RIBUL_P_3_EPIMER_2"/>
    <property type="match status" value="1"/>
</dbReference>
<comment type="pathway">
    <text evidence="10">Carbohydrate degradation.</text>
</comment>
<feature type="binding site" evidence="10 14">
    <location>
        <begin position="197"/>
        <end position="198"/>
    </location>
    <ligand>
        <name>substrate</name>
    </ligand>
</feature>
<reference evidence="15 16" key="1">
    <citation type="submission" date="2016-10" db="EMBL/GenBank/DDBJ databases">
        <authorList>
            <person name="de Groot N.N."/>
        </authorList>
    </citation>
    <scope>NUCLEOTIDE SEQUENCE [LARGE SCALE GENOMIC DNA]</scope>
    <source>
        <strain evidence="15 16">DSM 19012</strain>
    </source>
</reference>
<organism evidence="15 16">
    <name type="scientific">Thermophagus xiamenensis</name>
    <dbReference type="NCBI Taxonomy" id="385682"/>
    <lineage>
        <taxon>Bacteria</taxon>
        <taxon>Pseudomonadati</taxon>
        <taxon>Bacteroidota</taxon>
        <taxon>Bacteroidia</taxon>
        <taxon>Marinilabiliales</taxon>
        <taxon>Marinilabiliaceae</taxon>
        <taxon>Thermophagus</taxon>
    </lineage>
</organism>
<evidence type="ECO:0000256" key="5">
    <source>
        <dbReference type="ARBA" id="ARBA00001954"/>
    </source>
</evidence>
<dbReference type="PANTHER" id="PTHR11749">
    <property type="entry name" value="RIBULOSE-5-PHOSPHATE-3-EPIMERASE"/>
    <property type="match status" value="1"/>
</dbReference>
<dbReference type="EMBL" id="FONA01000002">
    <property type="protein sequence ID" value="SFD80397.1"/>
    <property type="molecule type" value="Genomic_DNA"/>
</dbReference>
<evidence type="ECO:0000256" key="8">
    <source>
        <dbReference type="ARBA" id="ARBA00022723"/>
    </source>
</evidence>
<sequence>MSKMVAPSLLSADFTNLAKDIEMVNRSEADWFHLDIMDGVFVPNISFGIPVVEAVNKLAKKPLDVHLMIVQPERYIEAFKKAGADLLNVHLEASTHLHRTVEEIHKNGMKAGVTLNPHTPVHLLDDIIEMVDLVLIMSVNPGFGGQQFIENTYRKIERLRNMVDKSNSKALIEVDGGVTLDNAANLYRAGADVLVSGSFIFNSSDPLQTIAQLKNHRAKTVDKS</sequence>
<keyword evidence="10 11" id="KW-0119">Carbohydrate metabolism</keyword>
<comment type="cofactor">
    <cofactor evidence="4">
        <name>Zn(2+)</name>
        <dbReference type="ChEBI" id="CHEBI:29105"/>
    </cofactor>
</comment>
<name>A0A1I1VBP2_9BACT</name>
<comment type="cofactor">
    <cofactor evidence="2">
        <name>Mn(2+)</name>
        <dbReference type="ChEBI" id="CHEBI:29035"/>
    </cofactor>
</comment>
<evidence type="ECO:0000313" key="16">
    <source>
        <dbReference type="Proteomes" id="UP000181976"/>
    </source>
</evidence>
<dbReference type="InterPro" id="IPR000056">
    <property type="entry name" value="Ribul_P_3_epim-like"/>
</dbReference>
<comment type="cofactor">
    <cofactor evidence="5">
        <name>Fe(2+)</name>
        <dbReference type="ChEBI" id="CHEBI:29033"/>
    </cofactor>
</comment>
<keyword evidence="16" id="KW-1185">Reference proteome</keyword>